<dbReference type="RefSeq" id="WP_165006353.1">
    <property type="nucleotide sequence ID" value="NZ_CP064954.1"/>
</dbReference>
<protein>
    <submittedName>
        <fullName evidence="1">Uncharacterized protein</fullName>
    </submittedName>
</protein>
<dbReference type="KEGG" id="cliz:G7Y31_06665"/>
<dbReference type="AlphaFoldDB" id="A0A7T0PB13"/>
<organism evidence="1 2">
    <name type="scientific">Corynebacterium lizhenjunii</name>
    <dbReference type="NCBI Taxonomy" id="2709394"/>
    <lineage>
        <taxon>Bacteria</taxon>
        <taxon>Bacillati</taxon>
        <taxon>Actinomycetota</taxon>
        <taxon>Actinomycetes</taxon>
        <taxon>Mycobacteriales</taxon>
        <taxon>Corynebacteriaceae</taxon>
        <taxon>Corynebacterium</taxon>
    </lineage>
</organism>
<evidence type="ECO:0000313" key="2">
    <source>
        <dbReference type="Proteomes" id="UP000594681"/>
    </source>
</evidence>
<gene>
    <name evidence="1" type="ORF">G7Y31_06665</name>
</gene>
<reference evidence="1 2" key="1">
    <citation type="submission" date="2020-11" db="EMBL/GenBank/DDBJ databases">
        <title>Corynebacterium sp. ZJ-599.</title>
        <authorList>
            <person name="Zhou J."/>
        </authorList>
    </citation>
    <scope>NUCLEOTIDE SEQUENCE [LARGE SCALE GENOMIC DNA]</scope>
    <source>
        <strain evidence="1 2">ZJ-599</strain>
    </source>
</reference>
<proteinExistence type="predicted"/>
<dbReference type="Proteomes" id="UP000594681">
    <property type="component" value="Chromosome"/>
</dbReference>
<dbReference type="EMBL" id="CP064954">
    <property type="protein sequence ID" value="QPK78267.1"/>
    <property type="molecule type" value="Genomic_DNA"/>
</dbReference>
<sequence length="57" mass="5937">MVEVSIQDLAAPDKVRGIEFPAGAGLQILDGCLVVLDGQKVGLAAFAAGRWLSAELR</sequence>
<accession>A0A7T0PB13</accession>
<evidence type="ECO:0000313" key="1">
    <source>
        <dbReference type="EMBL" id="QPK78267.1"/>
    </source>
</evidence>
<keyword evidence="2" id="KW-1185">Reference proteome</keyword>
<name>A0A7T0PB13_9CORY</name>